<evidence type="ECO:0000313" key="2">
    <source>
        <dbReference type="EMBL" id="GGJ36747.1"/>
    </source>
</evidence>
<dbReference type="InterPro" id="IPR050471">
    <property type="entry name" value="AB_hydrolase"/>
</dbReference>
<comment type="caution">
    <text evidence="2">The sequence shown here is derived from an EMBL/GenBank/DDBJ whole genome shotgun (WGS) entry which is preliminary data.</text>
</comment>
<dbReference type="PANTHER" id="PTHR43433:SF5">
    <property type="entry name" value="AB HYDROLASE-1 DOMAIN-CONTAINING PROTEIN"/>
    <property type="match status" value="1"/>
</dbReference>
<sequence>MPYAELNGLQLHYDIHPSSRNQHPPVVLLHGAMEAGTSMEGLRDVLAPRTIILVDLQAHGRTADMDRTMRLETLADDIAALLDHLNFPEVDVVGYSMGGGVALRLAIQHPERVRKMAVMSFPFKSSGRHPEIAAGLKHLGPQVAKGLMGSPPHRLYTALAPRPEDWPQLVTRLGEAMGADFDWTEEVKALQSQVLLVSGDADMFPPAHAAEFFALLGGGKRSANPDGSGKSPHRLLILPSAAHHEVLQSPVLKVALQDFLKD</sequence>
<evidence type="ECO:0000313" key="3">
    <source>
        <dbReference type="Proteomes" id="UP000632222"/>
    </source>
</evidence>
<dbReference type="Pfam" id="PF00561">
    <property type="entry name" value="Abhydrolase_1"/>
    <property type="match status" value="1"/>
</dbReference>
<gene>
    <name evidence="2" type="ORF">GCM10008938_23510</name>
</gene>
<dbReference type="PANTHER" id="PTHR43433">
    <property type="entry name" value="HYDROLASE, ALPHA/BETA FOLD FAMILY PROTEIN"/>
    <property type="match status" value="1"/>
</dbReference>
<dbReference type="InterPro" id="IPR029058">
    <property type="entry name" value="AB_hydrolase_fold"/>
</dbReference>
<dbReference type="InterPro" id="IPR000073">
    <property type="entry name" value="AB_hydrolase_1"/>
</dbReference>
<feature type="domain" description="AB hydrolase-1" evidence="1">
    <location>
        <begin position="24"/>
        <end position="121"/>
    </location>
</feature>
<dbReference type="SUPFAM" id="SSF53474">
    <property type="entry name" value="alpha/beta-Hydrolases"/>
    <property type="match status" value="1"/>
</dbReference>
<reference evidence="3" key="1">
    <citation type="journal article" date="2019" name="Int. J. Syst. Evol. Microbiol.">
        <title>The Global Catalogue of Microorganisms (GCM) 10K type strain sequencing project: providing services to taxonomists for standard genome sequencing and annotation.</title>
        <authorList>
            <consortium name="The Broad Institute Genomics Platform"/>
            <consortium name="The Broad Institute Genome Sequencing Center for Infectious Disease"/>
            <person name="Wu L."/>
            <person name="Ma J."/>
        </authorList>
    </citation>
    <scope>NUCLEOTIDE SEQUENCE [LARGE SCALE GENOMIC DNA]</scope>
    <source>
        <strain evidence="3">JCM 14370</strain>
    </source>
</reference>
<dbReference type="EMBL" id="BMOD01000007">
    <property type="protein sequence ID" value="GGJ36747.1"/>
    <property type="molecule type" value="Genomic_DNA"/>
</dbReference>
<name>A0ABQ2D188_9DEIO</name>
<proteinExistence type="predicted"/>
<keyword evidence="3" id="KW-1185">Reference proteome</keyword>
<accession>A0ABQ2D188</accession>
<organism evidence="2 3">
    <name type="scientific">Deinococcus roseus</name>
    <dbReference type="NCBI Taxonomy" id="392414"/>
    <lineage>
        <taxon>Bacteria</taxon>
        <taxon>Thermotogati</taxon>
        <taxon>Deinococcota</taxon>
        <taxon>Deinococci</taxon>
        <taxon>Deinococcales</taxon>
        <taxon>Deinococcaceae</taxon>
        <taxon>Deinococcus</taxon>
    </lineage>
</organism>
<dbReference type="Proteomes" id="UP000632222">
    <property type="component" value="Unassembled WGS sequence"/>
</dbReference>
<protein>
    <submittedName>
        <fullName evidence="2">Alpha/beta hydrolase</fullName>
    </submittedName>
</protein>
<evidence type="ECO:0000259" key="1">
    <source>
        <dbReference type="Pfam" id="PF00561"/>
    </source>
</evidence>
<dbReference type="RefSeq" id="WP_229684750.1">
    <property type="nucleotide sequence ID" value="NZ_BMOD01000007.1"/>
</dbReference>
<keyword evidence="2" id="KW-0378">Hydrolase</keyword>
<dbReference type="PRINTS" id="PR00111">
    <property type="entry name" value="ABHYDROLASE"/>
</dbReference>
<dbReference type="GO" id="GO:0016787">
    <property type="term" value="F:hydrolase activity"/>
    <property type="evidence" value="ECO:0007669"/>
    <property type="project" value="UniProtKB-KW"/>
</dbReference>
<dbReference type="Gene3D" id="3.40.50.1820">
    <property type="entry name" value="alpha/beta hydrolase"/>
    <property type="match status" value="1"/>
</dbReference>